<dbReference type="AlphaFoldDB" id="S4P760"/>
<sequence>MLKLKASIQFFIIEERYLFYDVSFDGCNTNLKSLVYDTRGSSNRVFTKNALEYENDMRRVIIHNLLLWIAWIGWFYDFT</sequence>
<evidence type="ECO:0000313" key="2">
    <source>
        <dbReference type="EMBL" id="JAA86019.1"/>
    </source>
</evidence>
<accession>S4P760</accession>
<keyword evidence="1" id="KW-1133">Transmembrane helix</keyword>
<reference evidence="2" key="1">
    <citation type="journal article" date="2013" name="BMC Genomics">
        <title>Unscrambling butterfly oogenesis.</title>
        <authorList>
            <person name="Carter J.M."/>
            <person name="Baker S.C."/>
            <person name="Pink R."/>
            <person name="Carter D.R."/>
            <person name="Collins A."/>
            <person name="Tomlin J."/>
            <person name="Gibbs M."/>
            <person name="Breuker C.J."/>
        </authorList>
    </citation>
    <scope>NUCLEOTIDE SEQUENCE</scope>
    <source>
        <tissue evidence="2">Ovary</tissue>
    </source>
</reference>
<keyword evidence="1" id="KW-0472">Membrane</keyword>
<reference evidence="2" key="2">
    <citation type="submission" date="2013-05" db="EMBL/GenBank/DDBJ databases">
        <authorList>
            <person name="Carter J.-M."/>
            <person name="Baker S.C."/>
            <person name="Pink R."/>
            <person name="Carter D.R.F."/>
            <person name="Collins A."/>
            <person name="Tomlin J."/>
            <person name="Gibbs M."/>
            <person name="Breuker C.J."/>
        </authorList>
    </citation>
    <scope>NUCLEOTIDE SEQUENCE</scope>
    <source>
        <tissue evidence="2">Ovary</tissue>
    </source>
</reference>
<keyword evidence="1" id="KW-0812">Transmembrane</keyword>
<dbReference type="EMBL" id="GAIX01006541">
    <property type="protein sequence ID" value="JAA86019.1"/>
    <property type="molecule type" value="Transcribed_RNA"/>
</dbReference>
<protein>
    <submittedName>
        <fullName evidence="2">Uncharacterized protein</fullName>
    </submittedName>
</protein>
<name>S4P760_9NEOP</name>
<evidence type="ECO:0000256" key="1">
    <source>
        <dbReference type="SAM" id="Phobius"/>
    </source>
</evidence>
<organism evidence="2">
    <name type="scientific">Pararge aegeria</name>
    <name type="common">speckled wood butterfly</name>
    <dbReference type="NCBI Taxonomy" id="116150"/>
    <lineage>
        <taxon>Eukaryota</taxon>
        <taxon>Metazoa</taxon>
        <taxon>Ecdysozoa</taxon>
        <taxon>Arthropoda</taxon>
        <taxon>Hexapoda</taxon>
        <taxon>Insecta</taxon>
        <taxon>Pterygota</taxon>
        <taxon>Neoptera</taxon>
        <taxon>Endopterygota</taxon>
        <taxon>Lepidoptera</taxon>
        <taxon>Glossata</taxon>
        <taxon>Ditrysia</taxon>
        <taxon>Papilionoidea</taxon>
        <taxon>Nymphalidae</taxon>
        <taxon>Satyrinae</taxon>
        <taxon>Satyrini</taxon>
        <taxon>Parargina</taxon>
        <taxon>Pararge</taxon>
    </lineage>
</organism>
<proteinExistence type="predicted"/>
<feature type="transmembrane region" description="Helical" evidence="1">
    <location>
        <begin position="60"/>
        <end position="76"/>
    </location>
</feature>